<feature type="non-terminal residue" evidence="2">
    <location>
        <position position="1"/>
    </location>
</feature>
<comment type="caution">
    <text evidence="2">The sequence shown here is derived from an EMBL/GenBank/DDBJ whole genome shotgun (WGS) entry which is preliminary data.</text>
</comment>
<accession>A0A161WB82</accession>
<evidence type="ECO:0000256" key="1">
    <source>
        <dbReference type="SAM" id="MobiDB-lite"/>
    </source>
</evidence>
<dbReference type="STRING" id="708197.A0A161WB82"/>
<organism evidence="2 3">
    <name type="scientific">Colletotrichum tofieldiae</name>
    <dbReference type="NCBI Taxonomy" id="708197"/>
    <lineage>
        <taxon>Eukaryota</taxon>
        <taxon>Fungi</taxon>
        <taxon>Dikarya</taxon>
        <taxon>Ascomycota</taxon>
        <taxon>Pezizomycotina</taxon>
        <taxon>Sordariomycetes</taxon>
        <taxon>Hypocreomycetidae</taxon>
        <taxon>Glomerellales</taxon>
        <taxon>Glomerellaceae</taxon>
        <taxon>Colletotrichum</taxon>
        <taxon>Colletotrichum spaethianum species complex</taxon>
    </lineage>
</organism>
<dbReference type="InterPro" id="IPR053181">
    <property type="entry name" value="EcdB-like_regulator"/>
</dbReference>
<dbReference type="PANTHER" id="PTHR47785">
    <property type="entry name" value="ZN(II)2CYS6 TRANSCRIPTION FACTOR (EUROFUNG)-RELATED-RELATED"/>
    <property type="match status" value="1"/>
</dbReference>
<feature type="non-terminal residue" evidence="2">
    <location>
        <position position="182"/>
    </location>
</feature>
<dbReference type="EMBL" id="LFIV01000119">
    <property type="protein sequence ID" value="KZL68823.1"/>
    <property type="molecule type" value="Genomic_DNA"/>
</dbReference>
<dbReference type="CDD" id="cd12148">
    <property type="entry name" value="fungal_TF_MHR"/>
    <property type="match status" value="1"/>
</dbReference>
<dbReference type="Proteomes" id="UP000076552">
    <property type="component" value="Unassembled WGS sequence"/>
</dbReference>
<feature type="region of interest" description="Disordered" evidence="1">
    <location>
        <begin position="1"/>
        <end position="20"/>
    </location>
</feature>
<gene>
    <name evidence="2" type="ORF">CT0861_12102</name>
</gene>
<dbReference type="PANTHER" id="PTHR47785:SF5">
    <property type="entry name" value="ZN(II)2CYS6 TRANSCRIPTION FACTOR (EUROFUNG)"/>
    <property type="match status" value="1"/>
</dbReference>
<sequence>LETVVRSSRHEPPGQPAFNFATPPVPTLGHFQSPDIEWVDAFEIRYTNVNTILTWPIFHTSGLCSPVEDSTTSQPEEAGLGSRPLLVSEVDARDASRLLEQFLNNFHVFNPVLDIPTIEEHVKHTSLNGFGWDAGSCLVLLVFALGTTVGQDVIPPQTSVSVRQNAHFSRADAFFLAAQKRL</sequence>
<evidence type="ECO:0000313" key="2">
    <source>
        <dbReference type="EMBL" id="KZL68823.1"/>
    </source>
</evidence>
<reference evidence="2 3" key="1">
    <citation type="submission" date="2015-06" db="EMBL/GenBank/DDBJ databases">
        <title>Survival trade-offs in plant roots during colonization by closely related pathogenic and mutualistic fungi.</title>
        <authorList>
            <person name="Hacquard S."/>
            <person name="Kracher B."/>
            <person name="Hiruma K."/>
            <person name="Weinman A."/>
            <person name="Muench P."/>
            <person name="Garrido Oter R."/>
            <person name="Ver Loren van Themaat E."/>
            <person name="Dallerey J.-F."/>
            <person name="Damm U."/>
            <person name="Henrissat B."/>
            <person name="Lespinet O."/>
            <person name="Thon M."/>
            <person name="Kemen E."/>
            <person name="McHardy A.C."/>
            <person name="Schulze-Lefert P."/>
            <person name="O'Connell R.J."/>
        </authorList>
    </citation>
    <scope>NUCLEOTIDE SEQUENCE [LARGE SCALE GENOMIC DNA]</scope>
    <source>
        <strain evidence="2 3">0861</strain>
    </source>
</reference>
<name>A0A161WB82_9PEZI</name>
<protein>
    <submittedName>
        <fullName evidence="2">C6 zinc finger domain-containing protein</fullName>
    </submittedName>
</protein>
<proteinExistence type="predicted"/>
<dbReference type="AlphaFoldDB" id="A0A161WB82"/>
<evidence type="ECO:0000313" key="3">
    <source>
        <dbReference type="Proteomes" id="UP000076552"/>
    </source>
</evidence>
<keyword evidence="3" id="KW-1185">Reference proteome</keyword>